<keyword evidence="3" id="KW-0804">Transcription</keyword>
<dbReference type="GO" id="GO:0003677">
    <property type="term" value="F:DNA binding"/>
    <property type="evidence" value="ECO:0007669"/>
    <property type="project" value="UniProtKB-UniRule"/>
</dbReference>
<feature type="domain" description="T-box" evidence="7">
    <location>
        <begin position="163"/>
        <end position="186"/>
    </location>
</feature>
<keyword evidence="8" id="KW-1185">Reference proteome</keyword>
<sequence length="186" mass="19693">MAKRSLEMKHDGNGVDIALDLVSPKRFKFMIDHLLDDDFRIKTSSTLLTAAVATTTASEILLNSTTDSSATAPAATTTAPTAQTTATVPTSSSSSSSLISSSSPSTITTSSELNLSNTLTFDGVELESAAASTADTLTAAESIPKNLPLPGNSELLRRVECRLEGKDLWNKFYELSTEMIITKSGR</sequence>
<dbReference type="GO" id="GO:0003700">
    <property type="term" value="F:DNA-binding transcription factor activity"/>
    <property type="evidence" value="ECO:0007669"/>
    <property type="project" value="InterPro"/>
</dbReference>
<protein>
    <submittedName>
        <fullName evidence="9">T-box domain-containing protein</fullName>
    </submittedName>
</protein>
<accession>A0A0N5AG52</accession>
<dbReference type="GO" id="GO:0005634">
    <property type="term" value="C:nucleus"/>
    <property type="evidence" value="ECO:0007669"/>
    <property type="project" value="UniProtKB-SubCell"/>
</dbReference>
<proteinExistence type="predicted"/>
<evidence type="ECO:0000259" key="7">
    <source>
        <dbReference type="PROSITE" id="PS50252"/>
    </source>
</evidence>
<evidence type="ECO:0000256" key="2">
    <source>
        <dbReference type="ARBA" id="ARBA00023125"/>
    </source>
</evidence>
<comment type="subcellular location">
    <subcellularLocation>
        <location evidence="5">Nucleus</location>
    </subcellularLocation>
</comment>
<evidence type="ECO:0000256" key="6">
    <source>
        <dbReference type="SAM" id="MobiDB-lite"/>
    </source>
</evidence>
<dbReference type="Gene3D" id="2.60.40.820">
    <property type="entry name" value="Transcription factor, T-box"/>
    <property type="match status" value="1"/>
</dbReference>
<dbReference type="SUPFAM" id="SSF49417">
    <property type="entry name" value="p53-like transcription factors"/>
    <property type="match status" value="1"/>
</dbReference>
<dbReference type="STRING" id="451379.A0A0N5AG52"/>
<evidence type="ECO:0000256" key="1">
    <source>
        <dbReference type="ARBA" id="ARBA00023015"/>
    </source>
</evidence>
<evidence type="ECO:0000313" key="9">
    <source>
        <dbReference type="WBParaSite" id="SMUV_0000328201-mRNA-1"/>
    </source>
</evidence>
<dbReference type="Pfam" id="PF00907">
    <property type="entry name" value="T-box"/>
    <property type="match status" value="1"/>
</dbReference>
<dbReference type="Proteomes" id="UP000046393">
    <property type="component" value="Unplaced"/>
</dbReference>
<keyword evidence="2 5" id="KW-0238">DNA-binding</keyword>
<dbReference type="PROSITE" id="PS50252">
    <property type="entry name" value="TBOX_3"/>
    <property type="match status" value="1"/>
</dbReference>
<dbReference type="InterPro" id="IPR046360">
    <property type="entry name" value="T-box_DNA-bd"/>
</dbReference>
<feature type="region of interest" description="Disordered" evidence="6">
    <location>
        <begin position="67"/>
        <end position="110"/>
    </location>
</feature>
<dbReference type="InterPro" id="IPR008967">
    <property type="entry name" value="p53-like_TF_DNA-bd_sf"/>
</dbReference>
<dbReference type="InterPro" id="IPR036960">
    <property type="entry name" value="T-box_sf"/>
</dbReference>
<reference evidence="9" key="1">
    <citation type="submission" date="2017-02" db="UniProtKB">
        <authorList>
            <consortium name="WormBaseParasite"/>
        </authorList>
    </citation>
    <scope>IDENTIFICATION</scope>
</reference>
<dbReference type="WBParaSite" id="SMUV_0000328201-mRNA-1">
    <property type="protein sequence ID" value="SMUV_0000328201-mRNA-1"/>
    <property type="gene ID" value="SMUV_0000328201"/>
</dbReference>
<evidence type="ECO:0000256" key="5">
    <source>
        <dbReference type="PROSITE-ProRule" id="PRU00201"/>
    </source>
</evidence>
<evidence type="ECO:0000256" key="3">
    <source>
        <dbReference type="ARBA" id="ARBA00023163"/>
    </source>
</evidence>
<organism evidence="8 9">
    <name type="scientific">Syphacia muris</name>
    <dbReference type="NCBI Taxonomy" id="451379"/>
    <lineage>
        <taxon>Eukaryota</taxon>
        <taxon>Metazoa</taxon>
        <taxon>Ecdysozoa</taxon>
        <taxon>Nematoda</taxon>
        <taxon>Chromadorea</taxon>
        <taxon>Rhabditida</taxon>
        <taxon>Spirurina</taxon>
        <taxon>Oxyuridomorpha</taxon>
        <taxon>Oxyuroidea</taxon>
        <taxon>Oxyuridae</taxon>
        <taxon>Syphacia</taxon>
    </lineage>
</organism>
<name>A0A0N5AG52_9BILA</name>
<dbReference type="AlphaFoldDB" id="A0A0N5AG52"/>
<comment type="caution">
    <text evidence="5">Lacks conserved residue(s) required for the propagation of feature annotation.</text>
</comment>
<dbReference type="GO" id="GO:0045893">
    <property type="term" value="P:positive regulation of DNA-templated transcription"/>
    <property type="evidence" value="ECO:0007669"/>
    <property type="project" value="InterPro"/>
</dbReference>
<keyword evidence="1" id="KW-0805">Transcription regulation</keyword>
<evidence type="ECO:0000256" key="4">
    <source>
        <dbReference type="ARBA" id="ARBA00023242"/>
    </source>
</evidence>
<keyword evidence="4 5" id="KW-0539">Nucleus</keyword>
<evidence type="ECO:0000313" key="8">
    <source>
        <dbReference type="Proteomes" id="UP000046393"/>
    </source>
</evidence>